<protein>
    <submittedName>
        <fullName evidence="3">NADP-dependent oxidoreductase</fullName>
    </submittedName>
</protein>
<evidence type="ECO:0000256" key="1">
    <source>
        <dbReference type="ARBA" id="ARBA00022857"/>
    </source>
</evidence>
<dbReference type="InterPro" id="IPR011032">
    <property type="entry name" value="GroES-like_sf"/>
</dbReference>
<evidence type="ECO:0000313" key="3">
    <source>
        <dbReference type="EMBL" id="MBY8877268.1"/>
    </source>
</evidence>
<keyword evidence="4" id="KW-1185">Reference proteome</keyword>
<reference evidence="3 4" key="1">
    <citation type="submission" date="2021-08" db="EMBL/GenBank/DDBJ databases">
        <title>WGS of actinomycetes from Thailand.</title>
        <authorList>
            <person name="Thawai C."/>
        </authorList>
    </citation>
    <scope>NUCLEOTIDE SEQUENCE [LARGE SCALE GENOMIC DNA]</scope>
    <source>
        <strain evidence="3 4">PLK6-54</strain>
    </source>
</reference>
<dbReference type="RefSeq" id="WP_222961424.1">
    <property type="nucleotide sequence ID" value="NZ_JAINZZ010000005.1"/>
</dbReference>
<dbReference type="SUPFAM" id="SSF50129">
    <property type="entry name" value="GroES-like"/>
    <property type="match status" value="1"/>
</dbReference>
<comment type="caution">
    <text evidence="3">The sequence shown here is derived from an EMBL/GenBank/DDBJ whole genome shotgun (WGS) entry which is preliminary data.</text>
</comment>
<dbReference type="InterPro" id="IPR020843">
    <property type="entry name" value="ER"/>
</dbReference>
<evidence type="ECO:0000259" key="2">
    <source>
        <dbReference type="SMART" id="SM00829"/>
    </source>
</evidence>
<dbReference type="PANTHER" id="PTHR44154:SF1">
    <property type="entry name" value="QUINONE OXIDOREDUCTASE"/>
    <property type="match status" value="1"/>
</dbReference>
<dbReference type="Pfam" id="PF08240">
    <property type="entry name" value="ADH_N"/>
    <property type="match status" value="1"/>
</dbReference>
<gene>
    <name evidence="3" type="ORF">K7862_06370</name>
</gene>
<dbReference type="SUPFAM" id="SSF51735">
    <property type="entry name" value="NAD(P)-binding Rossmann-fold domains"/>
    <property type="match status" value="1"/>
</dbReference>
<dbReference type="InterPro" id="IPR051603">
    <property type="entry name" value="Zinc-ADH_QOR/CCCR"/>
</dbReference>
<evidence type="ECO:0000313" key="4">
    <source>
        <dbReference type="Proteomes" id="UP000778578"/>
    </source>
</evidence>
<name>A0ABS7Q2A7_9ACTN</name>
<dbReference type="InterPro" id="IPR036291">
    <property type="entry name" value="NAD(P)-bd_dom_sf"/>
</dbReference>
<dbReference type="Gene3D" id="3.40.50.720">
    <property type="entry name" value="NAD(P)-binding Rossmann-like Domain"/>
    <property type="match status" value="1"/>
</dbReference>
<dbReference type="Gene3D" id="3.90.180.10">
    <property type="entry name" value="Medium-chain alcohol dehydrogenases, catalytic domain"/>
    <property type="match status" value="1"/>
</dbReference>
<feature type="domain" description="Enoyl reductase (ER)" evidence="2">
    <location>
        <begin position="10"/>
        <end position="306"/>
    </location>
</feature>
<proteinExistence type="predicted"/>
<dbReference type="SMART" id="SM00829">
    <property type="entry name" value="PKS_ER"/>
    <property type="match status" value="1"/>
</dbReference>
<dbReference type="CDD" id="cd05289">
    <property type="entry name" value="MDR_like_2"/>
    <property type="match status" value="1"/>
</dbReference>
<dbReference type="Proteomes" id="UP000778578">
    <property type="component" value="Unassembled WGS sequence"/>
</dbReference>
<dbReference type="EMBL" id="JAINZZ010000005">
    <property type="protein sequence ID" value="MBY8877268.1"/>
    <property type="molecule type" value="Genomic_DNA"/>
</dbReference>
<sequence>MRAIVVRTFGEPDVLEVAELPVPEPAAGQVRIKVAAASVNPVDLATRSGALSAFLPELTAYPLGWDVAGTVDAIGDGVTDLAPGDAVIGLSDWFATLSGTQAEYVVLSADAVTAAPAGVESERAATLPLNGLTAVQALDLLDLSAGQTLAVTGAAGAVGGFAVELAARRGITVLGVAGPADRDFVSGAGATLVARGEDVAGALRALTPGGVDAVLDTALIGAGALAAVRDGGRYVGVFGPAAPATERGIDVQAVSVHSDAGQLAELIFQVETGALTLRLARTLALADAAEAHTLVAKGGLRGRVVLTP</sequence>
<dbReference type="InterPro" id="IPR013154">
    <property type="entry name" value="ADH-like_N"/>
</dbReference>
<dbReference type="PANTHER" id="PTHR44154">
    <property type="entry name" value="QUINONE OXIDOREDUCTASE"/>
    <property type="match status" value="1"/>
</dbReference>
<accession>A0ABS7Q2A7</accession>
<keyword evidence="1" id="KW-0521">NADP</keyword>
<organism evidence="3 4">
    <name type="scientific">Actinacidiphila acidipaludis</name>
    <dbReference type="NCBI Taxonomy" id="2873382"/>
    <lineage>
        <taxon>Bacteria</taxon>
        <taxon>Bacillati</taxon>
        <taxon>Actinomycetota</taxon>
        <taxon>Actinomycetes</taxon>
        <taxon>Kitasatosporales</taxon>
        <taxon>Streptomycetaceae</taxon>
        <taxon>Actinacidiphila</taxon>
    </lineage>
</organism>
<dbReference type="Pfam" id="PF13602">
    <property type="entry name" value="ADH_zinc_N_2"/>
    <property type="match status" value="1"/>
</dbReference>